<feature type="chain" id="PRO_5026719833" evidence="1">
    <location>
        <begin position="28"/>
        <end position="324"/>
    </location>
</feature>
<gene>
    <name evidence="2" type="ORF">GJ668_01735</name>
</gene>
<protein>
    <submittedName>
        <fullName evidence="2">Uncharacterized protein</fullName>
    </submittedName>
</protein>
<evidence type="ECO:0000313" key="3">
    <source>
        <dbReference type="Proteomes" id="UP000434044"/>
    </source>
</evidence>
<dbReference type="OrthoDB" id="5758109at2"/>
<keyword evidence="1" id="KW-0732">Signal</keyword>
<dbReference type="Proteomes" id="UP000434044">
    <property type="component" value="Unassembled WGS sequence"/>
</dbReference>
<accession>A0A6N8E8I9</accession>
<organism evidence="2 3">
    <name type="scientific">Allochromatium palmeri</name>
    <dbReference type="NCBI Taxonomy" id="231048"/>
    <lineage>
        <taxon>Bacteria</taxon>
        <taxon>Pseudomonadati</taxon>
        <taxon>Pseudomonadota</taxon>
        <taxon>Gammaproteobacteria</taxon>
        <taxon>Chromatiales</taxon>
        <taxon>Chromatiaceae</taxon>
        <taxon>Allochromatium</taxon>
    </lineage>
</organism>
<evidence type="ECO:0000256" key="1">
    <source>
        <dbReference type="SAM" id="SignalP"/>
    </source>
</evidence>
<dbReference type="EMBL" id="WNKT01000002">
    <property type="protein sequence ID" value="MTW19810.1"/>
    <property type="molecule type" value="Genomic_DNA"/>
</dbReference>
<dbReference type="AlphaFoldDB" id="A0A6N8E8I9"/>
<evidence type="ECO:0000313" key="2">
    <source>
        <dbReference type="EMBL" id="MTW19810.1"/>
    </source>
</evidence>
<comment type="caution">
    <text evidence="2">The sequence shown here is derived from an EMBL/GenBank/DDBJ whole genome shotgun (WGS) entry which is preliminary data.</text>
</comment>
<keyword evidence="3" id="KW-1185">Reference proteome</keyword>
<proteinExistence type="predicted"/>
<name>A0A6N8E8I9_9GAMM</name>
<reference evidence="2 3" key="1">
    <citation type="submission" date="2019-11" db="EMBL/GenBank/DDBJ databases">
        <title>Whole-genome sequence of the anaerobic purple sulfur bacterium Allochromatium palmeri DSM 15591.</title>
        <authorList>
            <person name="Kyndt J.A."/>
            <person name="Meyer T.E."/>
        </authorList>
    </citation>
    <scope>NUCLEOTIDE SEQUENCE [LARGE SCALE GENOMIC DNA]</scope>
    <source>
        <strain evidence="2 3">DSM 15591</strain>
    </source>
</reference>
<feature type="signal peptide" evidence="1">
    <location>
        <begin position="1"/>
        <end position="27"/>
    </location>
</feature>
<dbReference type="RefSeq" id="WP_155448392.1">
    <property type="nucleotide sequence ID" value="NZ_WNKT01000002.1"/>
</dbReference>
<sequence>MNTDISMCRISSLLLVVAGLTAESAGADSLLFPVLVSNAPNVTTIASVVDGPTAGGGATHLTYIYRYKDAFDSSGVANRNGNCSTRTLTRSSISGDVVSFDVAGAFEGGNALFGDANFYGGGFGLGVTGPQRGYLLVANTNSTGVPLVVGDDLDLSGEFAVMEIAGGAAWGGKAINDVNREDFDFINANIAGGGVYSALPSNGSAFRRFTFAPPSEWSTRFFVTPIGANMDSAQLTAPVSVADLYDRDGQSRSFTSIVLSVTCTAAVDLRDLVDSSTWAAVENTGGWASFGTNDAVVYKLEYSSDPQYNGTVNNGFLLSDSALP</sequence>